<feature type="transmembrane region" description="Helical" evidence="1">
    <location>
        <begin position="49"/>
        <end position="67"/>
    </location>
</feature>
<proteinExistence type="predicted"/>
<keyword evidence="1" id="KW-0812">Transmembrane</keyword>
<comment type="caution">
    <text evidence="2">The sequence shown here is derived from an EMBL/GenBank/DDBJ whole genome shotgun (WGS) entry which is preliminary data.</text>
</comment>
<evidence type="ECO:0000313" key="2">
    <source>
        <dbReference type="EMBL" id="KAJ9584220.1"/>
    </source>
</evidence>
<dbReference type="Proteomes" id="UP001233999">
    <property type="component" value="Unassembled WGS sequence"/>
</dbReference>
<protein>
    <submittedName>
        <fullName evidence="2">Uncharacterized protein</fullName>
    </submittedName>
</protein>
<name>A0AAD7ZPH9_DIPPU</name>
<dbReference type="PANTHER" id="PTHR11785">
    <property type="entry name" value="AMINO ACID TRANSPORTER"/>
    <property type="match status" value="1"/>
</dbReference>
<evidence type="ECO:0000256" key="1">
    <source>
        <dbReference type="SAM" id="Phobius"/>
    </source>
</evidence>
<evidence type="ECO:0000313" key="3">
    <source>
        <dbReference type="Proteomes" id="UP001233999"/>
    </source>
</evidence>
<dbReference type="Gene3D" id="1.20.1740.10">
    <property type="entry name" value="Amino acid/polyamine transporter I"/>
    <property type="match status" value="1"/>
</dbReference>
<keyword evidence="1" id="KW-0472">Membrane</keyword>
<dbReference type="EMBL" id="JASPKZ010007441">
    <property type="protein sequence ID" value="KAJ9584220.1"/>
    <property type="molecule type" value="Genomic_DNA"/>
</dbReference>
<reference evidence="2" key="2">
    <citation type="submission" date="2023-05" db="EMBL/GenBank/DDBJ databases">
        <authorList>
            <person name="Fouks B."/>
        </authorList>
    </citation>
    <scope>NUCLEOTIDE SEQUENCE</scope>
    <source>
        <strain evidence="2">Stay&amp;Tobe</strain>
        <tissue evidence="2">Testes</tissue>
    </source>
</reference>
<keyword evidence="3" id="KW-1185">Reference proteome</keyword>
<dbReference type="GO" id="GO:0015179">
    <property type="term" value="F:L-amino acid transmembrane transporter activity"/>
    <property type="evidence" value="ECO:0007669"/>
    <property type="project" value="TreeGrafter"/>
</dbReference>
<gene>
    <name evidence="2" type="ORF">L9F63_021425</name>
</gene>
<dbReference type="PANTHER" id="PTHR11785:SF528">
    <property type="entry name" value="AMINO ACID TRANSPORTER PROTEIN JHI-21"/>
    <property type="match status" value="1"/>
</dbReference>
<feature type="non-terminal residue" evidence="2">
    <location>
        <position position="1"/>
    </location>
</feature>
<keyword evidence="1" id="KW-1133">Transmembrane helix</keyword>
<dbReference type="AlphaFoldDB" id="A0AAD7ZPH9"/>
<organism evidence="2 3">
    <name type="scientific">Diploptera punctata</name>
    <name type="common">Pacific beetle cockroach</name>
    <dbReference type="NCBI Taxonomy" id="6984"/>
    <lineage>
        <taxon>Eukaryota</taxon>
        <taxon>Metazoa</taxon>
        <taxon>Ecdysozoa</taxon>
        <taxon>Arthropoda</taxon>
        <taxon>Hexapoda</taxon>
        <taxon>Insecta</taxon>
        <taxon>Pterygota</taxon>
        <taxon>Neoptera</taxon>
        <taxon>Polyneoptera</taxon>
        <taxon>Dictyoptera</taxon>
        <taxon>Blattodea</taxon>
        <taxon>Blaberoidea</taxon>
        <taxon>Blaberidae</taxon>
        <taxon>Diplopterinae</taxon>
        <taxon>Diploptera</taxon>
    </lineage>
</organism>
<dbReference type="InterPro" id="IPR050598">
    <property type="entry name" value="AminoAcid_Transporter"/>
</dbReference>
<feature type="transmembrane region" description="Helical" evidence="1">
    <location>
        <begin position="12"/>
        <end position="29"/>
    </location>
</feature>
<reference evidence="2" key="1">
    <citation type="journal article" date="2023" name="IScience">
        <title>Live-bearing cockroach genome reveals convergent evolutionary mechanisms linked to viviparity in insects and beyond.</title>
        <authorList>
            <person name="Fouks B."/>
            <person name="Harrison M.C."/>
            <person name="Mikhailova A.A."/>
            <person name="Marchal E."/>
            <person name="English S."/>
            <person name="Carruthers M."/>
            <person name="Jennings E.C."/>
            <person name="Chiamaka E.L."/>
            <person name="Frigard R.A."/>
            <person name="Pippel M."/>
            <person name="Attardo G.M."/>
            <person name="Benoit J.B."/>
            <person name="Bornberg-Bauer E."/>
            <person name="Tobe S.S."/>
        </authorList>
    </citation>
    <scope>NUCLEOTIDE SEQUENCE</scope>
    <source>
        <strain evidence="2">Stay&amp;Tobe</strain>
    </source>
</reference>
<accession>A0AAD7ZPH9</accession>
<sequence length="75" mass="8222">MRIQNVFTAAKILALIAVILAGIIHISGGNTSYFEEPFKGEYTVSSVGLALYSGLFAFGGWNFLNFVTEELQDPY</sequence>